<reference evidence="1 2" key="1">
    <citation type="submission" date="2020-04" db="EMBL/GenBank/DDBJ databases">
        <title>Ferrimonas sp. S7 isolated from sea water.</title>
        <authorList>
            <person name="Bae S.S."/>
            <person name="Baek K."/>
        </authorList>
    </citation>
    <scope>NUCLEOTIDE SEQUENCE [LARGE SCALE GENOMIC DNA]</scope>
    <source>
        <strain evidence="1 2">S7</strain>
    </source>
</reference>
<proteinExistence type="predicted"/>
<dbReference type="KEGG" id="fes:HER31_10710"/>
<gene>
    <name evidence="1" type="ORF">HER31_10710</name>
</gene>
<evidence type="ECO:0000313" key="1">
    <source>
        <dbReference type="EMBL" id="QIZ77307.1"/>
    </source>
</evidence>
<organism evidence="1 2">
    <name type="scientific">Ferrimonas lipolytica</name>
    <dbReference type="NCBI Taxonomy" id="2724191"/>
    <lineage>
        <taxon>Bacteria</taxon>
        <taxon>Pseudomonadati</taxon>
        <taxon>Pseudomonadota</taxon>
        <taxon>Gammaproteobacteria</taxon>
        <taxon>Alteromonadales</taxon>
        <taxon>Ferrimonadaceae</taxon>
        <taxon>Ferrimonas</taxon>
    </lineage>
</organism>
<dbReference type="EMBL" id="CP051180">
    <property type="protein sequence ID" value="QIZ77307.1"/>
    <property type="molecule type" value="Genomic_DNA"/>
</dbReference>
<dbReference type="AlphaFoldDB" id="A0A6H1UDX2"/>
<evidence type="ECO:0008006" key="3">
    <source>
        <dbReference type="Google" id="ProtNLM"/>
    </source>
</evidence>
<name>A0A6H1UDX2_9GAMM</name>
<keyword evidence="2" id="KW-1185">Reference proteome</keyword>
<dbReference type="Proteomes" id="UP000501602">
    <property type="component" value="Chromosome"/>
</dbReference>
<protein>
    <recommendedName>
        <fullName evidence="3">Surface antigen</fullName>
    </recommendedName>
</protein>
<sequence>MKRLWLATAFWATAVIAEPHSSDFACADIEYKLERNSVFDPNDKSFTWLHRFANQVHFQTKELTIENELDGFELCQPSDDALYEVERHLRNKRYFRDAKVSGHQDNKVLVETWDTWSLLPVLEFSRAGGENELAAGIKDSNLLGYGVNAELLYYDDYWRSGYELRLRTPLYMWPKHYGSIAIEDADDGERLAMSVNKPFFGVSSDEAMWAGFNFETRVDTIEQNDTDVNEFSHDIDQYQGWYGFAPSLWRHKSLRYHIGYFYEQHQYQPVSSLSTVIPSNRTLSVPWGGVRYQQDQYERMQNIFLINTTEDVNLGWTAELKLGWNTEGGQQGEFIEASASKGSQIQPDLLWLSDLFFVTQPNAEQQSFYSSWKNELFWSVTDSWRLYGKWLTKFSDNQPLEQPVTVGGFTDLRGYPNRYQHGKRSNLVTTELRYYPNINLWQLAELGATVFYDAARATGGSPYSNNPKGILQSVGVGVRLYISHGGRNVLHFDVAHPISDNDNVDSWEWRAEARTYF</sequence>
<accession>A0A6H1UDX2</accession>
<evidence type="ECO:0000313" key="2">
    <source>
        <dbReference type="Proteomes" id="UP000501602"/>
    </source>
</evidence>
<dbReference type="RefSeq" id="WP_168660568.1">
    <property type="nucleotide sequence ID" value="NZ_CP051180.1"/>
</dbReference>